<dbReference type="GO" id="GO:0030001">
    <property type="term" value="P:metal ion transport"/>
    <property type="evidence" value="ECO:0007669"/>
    <property type="project" value="UniProtKB-ARBA"/>
</dbReference>
<feature type="transmembrane region" description="Helical" evidence="9">
    <location>
        <begin position="109"/>
        <end position="131"/>
    </location>
</feature>
<feature type="transmembrane region" description="Helical" evidence="9">
    <location>
        <begin position="344"/>
        <end position="364"/>
    </location>
</feature>
<feature type="transmembrane region" description="Helical" evidence="9">
    <location>
        <begin position="246"/>
        <end position="269"/>
    </location>
</feature>
<feature type="transmembrane region" description="Helical" evidence="9">
    <location>
        <begin position="495"/>
        <end position="515"/>
    </location>
</feature>
<reference evidence="10 11" key="1">
    <citation type="submission" date="2024-04" db="EMBL/GenBank/DDBJ databases">
        <authorList>
            <person name="Fracassetti M."/>
        </authorList>
    </citation>
    <scope>NUCLEOTIDE SEQUENCE [LARGE SCALE GENOMIC DNA]</scope>
</reference>
<evidence type="ECO:0000256" key="9">
    <source>
        <dbReference type="SAM" id="Phobius"/>
    </source>
</evidence>
<dbReference type="GO" id="GO:0005886">
    <property type="term" value="C:plasma membrane"/>
    <property type="evidence" value="ECO:0007669"/>
    <property type="project" value="TreeGrafter"/>
</dbReference>
<keyword evidence="4 9" id="KW-0812">Transmembrane</keyword>
<evidence type="ECO:0000256" key="6">
    <source>
        <dbReference type="ARBA" id="ARBA00023065"/>
    </source>
</evidence>
<protein>
    <submittedName>
        <fullName evidence="10">Uncharacterized protein</fullName>
    </submittedName>
</protein>
<organism evidence="10 11">
    <name type="scientific">Linum trigynum</name>
    <dbReference type="NCBI Taxonomy" id="586398"/>
    <lineage>
        <taxon>Eukaryota</taxon>
        <taxon>Viridiplantae</taxon>
        <taxon>Streptophyta</taxon>
        <taxon>Embryophyta</taxon>
        <taxon>Tracheophyta</taxon>
        <taxon>Spermatophyta</taxon>
        <taxon>Magnoliopsida</taxon>
        <taxon>eudicotyledons</taxon>
        <taxon>Gunneridae</taxon>
        <taxon>Pentapetalae</taxon>
        <taxon>rosids</taxon>
        <taxon>fabids</taxon>
        <taxon>Malpighiales</taxon>
        <taxon>Linaceae</taxon>
        <taxon>Linum</taxon>
    </lineage>
</organism>
<evidence type="ECO:0000256" key="1">
    <source>
        <dbReference type="ARBA" id="ARBA00004141"/>
    </source>
</evidence>
<feature type="compositionally biased region" description="Polar residues" evidence="8">
    <location>
        <begin position="443"/>
        <end position="455"/>
    </location>
</feature>
<evidence type="ECO:0000313" key="11">
    <source>
        <dbReference type="Proteomes" id="UP001497516"/>
    </source>
</evidence>
<comment type="subcellular location">
    <subcellularLocation>
        <location evidence="1">Membrane</location>
        <topology evidence="1">Multi-pass membrane protein</topology>
    </subcellularLocation>
</comment>
<feature type="transmembrane region" description="Helical" evidence="9">
    <location>
        <begin position="397"/>
        <end position="417"/>
    </location>
</feature>
<keyword evidence="5 9" id="KW-1133">Transmembrane helix</keyword>
<evidence type="ECO:0000256" key="4">
    <source>
        <dbReference type="ARBA" id="ARBA00022692"/>
    </source>
</evidence>
<feature type="transmembrane region" description="Helical" evidence="9">
    <location>
        <begin position="465"/>
        <end position="483"/>
    </location>
</feature>
<dbReference type="EMBL" id="OZ034822">
    <property type="protein sequence ID" value="CAL1414057.1"/>
    <property type="molecule type" value="Genomic_DNA"/>
</dbReference>
<evidence type="ECO:0000256" key="2">
    <source>
        <dbReference type="ARBA" id="ARBA00010864"/>
    </source>
</evidence>
<sequence>MNRLCISPSLTLTHHLPHHHHSGKYPPAAAAFFNKLSSLPLKSCFSQFCYLLSISLVGYCILNSLNTRPTGTASDDIPGTLDYFFTSISATTSSSMASVEMEVFSDSQLLLITFLMFLGGEVFTSLLGLVIKNYKMRKEVTRLVSASNNDGRNEPTPFNPRYELELRAVVVPLSVPDILPAHHQNHHHNTTTKEDWSEVHLKRKSIQFLCYVTLTYLTSIHVLGIFSLSLYLALEPSARNVLREKGLGTFTFSLFTVVSTFTNCGFLPTNENMIPFGRNPGMLLLLIPHVLLGNTLSPPCIRLCVWLAGKLFPKNNAERYSKFLLEVKRDGVTNGIILSGRHSAYLAATVAGFVAVQFVMFCGLDWDSEGMKGLNPVQKLVGGAFMAMNSRHAGESIVDLSTISPAVLVVFVAMMYLPPYTSFLPTEREEEEEDRNSRSDNNTIQNSNSTTGEKRAGNNNIVENVIFSPLSFLVVFVVMVCITERESLKKDPLNFNVFTIAFEVVSAYGNVGYSIGYSCKRCINPVENCKDKWISFSGKWSNQGKIVLILVMLFGKLKKFNVNGGKAWKLL</sequence>
<keyword evidence="3" id="KW-0813">Transport</keyword>
<keyword evidence="11" id="KW-1185">Reference proteome</keyword>
<feature type="transmembrane region" description="Helical" evidence="9">
    <location>
        <begin position="208"/>
        <end position="234"/>
    </location>
</feature>
<accession>A0AAV2GUK5</accession>
<dbReference type="InterPro" id="IPR051143">
    <property type="entry name" value="TrkH_K-transport"/>
</dbReference>
<dbReference type="PANTHER" id="PTHR31064:SF38">
    <property type="entry name" value="CATION TRANSPORTER HKT1_4-RELATED"/>
    <property type="match status" value="1"/>
</dbReference>
<evidence type="ECO:0000256" key="5">
    <source>
        <dbReference type="ARBA" id="ARBA00022989"/>
    </source>
</evidence>
<dbReference type="Pfam" id="PF02386">
    <property type="entry name" value="TrkH"/>
    <property type="match status" value="1"/>
</dbReference>
<dbReference type="GO" id="GO:0008324">
    <property type="term" value="F:monoatomic cation transmembrane transporter activity"/>
    <property type="evidence" value="ECO:0007669"/>
    <property type="project" value="InterPro"/>
</dbReference>
<evidence type="ECO:0000256" key="8">
    <source>
        <dbReference type="SAM" id="MobiDB-lite"/>
    </source>
</evidence>
<dbReference type="InterPro" id="IPR003445">
    <property type="entry name" value="Cat_transpt"/>
</dbReference>
<name>A0AAV2GUK5_9ROSI</name>
<gene>
    <name evidence="10" type="ORF">LTRI10_LOCUS53244</name>
</gene>
<feature type="region of interest" description="Disordered" evidence="8">
    <location>
        <begin position="426"/>
        <end position="455"/>
    </location>
</feature>
<evidence type="ECO:0000256" key="3">
    <source>
        <dbReference type="ARBA" id="ARBA00022448"/>
    </source>
</evidence>
<dbReference type="Proteomes" id="UP001497516">
    <property type="component" value="Chromosome 9"/>
</dbReference>
<proteinExistence type="inferred from homology"/>
<dbReference type="PANTHER" id="PTHR31064">
    <property type="entry name" value="POTASSIUM TRANSPORT PROTEIN DDB_G0292412-RELATED"/>
    <property type="match status" value="1"/>
</dbReference>
<keyword evidence="7 9" id="KW-0472">Membrane</keyword>
<comment type="similarity">
    <text evidence="2">Belongs to the TrkH potassium transport family. HKT (TC 2.A.38.3) subfamily.</text>
</comment>
<dbReference type="AlphaFoldDB" id="A0AAV2GUK5"/>
<evidence type="ECO:0000313" key="10">
    <source>
        <dbReference type="EMBL" id="CAL1414057.1"/>
    </source>
</evidence>
<keyword evidence="6" id="KW-0406">Ion transport</keyword>
<evidence type="ECO:0000256" key="7">
    <source>
        <dbReference type="ARBA" id="ARBA00023136"/>
    </source>
</evidence>